<name>A0ABX4INK7_9ENTR</name>
<accession>A0ABX4INK7</accession>
<dbReference type="Proteomes" id="UP000219642">
    <property type="component" value="Unassembled WGS sequence"/>
</dbReference>
<evidence type="ECO:0000313" key="2">
    <source>
        <dbReference type="EMBL" id="PDO85711.1"/>
    </source>
</evidence>
<organism evidence="2 3">
    <name type="scientific">Kosakonia pseudosacchari</name>
    <dbReference type="NCBI Taxonomy" id="1646340"/>
    <lineage>
        <taxon>Bacteria</taxon>
        <taxon>Pseudomonadati</taxon>
        <taxon>Pseudomonadota</taxon>
        <taxon>Gammaproteobacteria</taxon>
        <taxon>Enterobacterales</taxon>
        <taxon>Enterobacteriaceae</taxon>
        <taxon>Kosakonia</taxon>
    </lineage>
</organism>
<gene>
    <name evidence="2" type="ORF">BK796_14520</name>
</gene>
<evidence type="ECO:0000313" key="3">
    <source>
        <dbReference type="Proteomes" id="UP000219642"/>
    </source>
</evidence>
<dbReference type="InterPro" id="IPR025983">
    <property type="entry name" value="Cys_rich_CPCC"/>
</dbReference>
<reference evidence="2 3" key="1">
    <citation type="submission" date="2017-06" db="EMBL/GenBank/DDBJ databases">
        <title>Draft genome sequence of nitrogen-fixing Kosakonia pseudosacchari strain NN143 isolated from sugarcane roots.</title>
        <authorList>
            <person name="Li Y."/>
            <person name="Li S."/>
            <person name="Lin L."/>
            <person name="Wu X."/>
            <person name="Yang L."/>
            <person name="Li Y."/>
            <person name="An Q."/>
        </authorList>
    </citation>
    <scope>NUCLEOTIDE SEQUENCE [LARGE SCALE GENOMIC DNA]</scope>
    <source>
        <strain evidence="2 3">NN143</strain>
    </source>
</reference>
<proteinExistence type="predicted"/>
<protein>
    <recommendedName>
        <fullName evidence="1">Cysteine-rich CPCC domain-containing protein</fullName>
    </recommendedName>
</protein>
<comment type="caution">
    <text evidence="2">The sequence shown here is derived from an EMBL/GenBank/DDBJ whole genome shotgun (WGS) entry which is preliminary data.</text>
</comment>
<dbReference type="Pfam" id="PF14206">
    <property type="entry name" value="Cys_rich_CPCC"/>
    <property type="match status" value="1"/>
</dbReference>
<dbReference type="RefSeq" id="WP_097401076.1">
    <property type="nucleotide sequence ID" value="NZ_CP158850.1"/>
</dbReference>
<keyword evidence="3" id="KW-1185">Reference proteome</keyword>
<evidence type="ECO:0000259" key="1">
    <source>
        <dbReference type="Pfam" id="PF14206"/>
    </source>
</evidence>
<sequence length="47" mass="5397">MCNACQKGQWEICPVCHREDDPLQENDPDFTGGANVRNLPERLLNRL</sequence>
<dbReference type="EMBL" id="NITV01000007">
    <property type="protein sequence ID" value="PDO85711.1"/>
    <property type="molecule type" value="Genomic_DNA"/>
</dbReference>
<feature type="domain" description="Cysteine-rich CPCC" evidence="1">
    <location>
        <begin position="6"/>
        <end position="37"/>
    </location>
</feature>